<dbReference type="Proteomes" id="UP000434957">
    <property type="component" value="Unassembled WGS sequence"/>
</dbReference>
<dbReference type="AlphaFoldDB" id="A0A6A4AR75"/>
<evidence type="ECO:0000313" key="2">
    <source>
        <dbReference type="EMBL" id="KAE9262569.1"/>
    </source>
</evidence>
<organism evidence="2 3">
    <name type="scientific">Phytophthora rubi</name>
    <dbReference type="NCBI Taxonomy" id="129364"/>
    <lineage>
        <taxon>Eukaryota</taxon>
        <taxon>Sar</taxon>
        <taxon>Stramenopiles</taxon>
        <taxon>Oomycota</taxon>
        <taxon>Peronosporomycetes</taxon>
        <taxon>Peronosporales</taxon>
        <taxon>Peronosporaceae</taxon>
        <taxon>Phytophthora</taxon>
    </lineage>
</organism>
<accession>A0A6A4AR75</accession>
<evidence type="ECO:0000256" key="1">
    <source>
        <dbReference type="SAM" id="MobiDB-lite"/>
    </source>
</evidence>
<sequence>MSRQQARLMRQRRRPHKLQQEAEARSALDRQWRVKLHGETRVSKWWNCGDEDGATKLVITYSNLNCDQRGVADVEQAMTSAYGCPCPSTVCLVPQATNTTADLAWRTSRAAIGTTGGDDELDEMRVDPGTEWHEDRTLAILGASGRSERNERPPAARRRVARR</sequence>
<feature type="region of interest" description="Disordered" evidence="1">
    <location>
        <begin position="140"/>
        <end position="163"/>
    </location>
</feature>
<gene>
    <name evidence="2" type="ORF">PR003_g33493</name>
</gene>
<name>A0A6A4AR75_9STRA</name>
<reference evidence="2 3" key="1">
    <citation type="submission" date="2018-08" db="EMBL/GenBank/DDBJ databases">
        <title>Genomic investigation of the strawberry pathogen Phytophthora fragariae indicates pathogenicity is determined by transcriptional variation in three key races.</title>
        <authorList>
            <person name="Adams T.M."/>
            <person name="Armitage A.D."/>
            <person name="Sobczyk M.K."/>
            <person name="Bates H.J."/>
            <person name="Dunwell J.M."/>
            <person name="Nellist C.F."/>
            <person name="Harrison R.J."/>
        </authorList>
    </citation>
    <scope>NUCLEOTIDE SEQUENCE [LARGE SCALE GENOMIC DNA]</scope>
    <source>
        <strain evidence="2 3">SCRP333</strain>
    </source>
</reference>
<proteinExistence type="predicted"/>
<feature type="region of interest" description="Disordered" evidence="1">
    <location>
        <begin position="1"/>
        <end position="24"/>
    </location>
</feature>
<evidence type="ECO:0000313" key="3">
    <source>
        <dbReference type="Proteomes" id="UP000434957"/>
    </source>
</evidence>
<comment type="caution">
    <text evidence="2">The sequence shown here is derived from an EMBL/GenBank/DDBJ whole genome shotgun (WGS) entry which is preliminary data.</text>
</comment>
<keyword evidence="3" id="KW-1185">Reference proteome</keyword>
<protein>
    <submittedName>
        <fullName evidence="2">Uncharacterized protein</fullName>
    </submittedName>
</protein>
<dbReference type="EMBL" id="QXFT01009527">
    <property type="protein sequence ID" value="KAE9262569.1"/>
    <property type="molecule type" value="Genomic_DNA"/>
</dbReference>